<sequence length="584" mass="64539">MVSMFIVIAILVLLEYIPMGNEGYMSSTVKSSPEQSMYTNTDNSTKINSEGSSNNTVTSWSSISSNEIARTMDATENEDIETKMTGVVTVTTTTTVLEENKLMQDNFQWEPPVVKWSWKWIELGWRGLVDVETTKLLSKGCRFDPGVFNESAVRCSLLQAPAFTRLARALAENSSSILETAARVAVWTALHTKYIPDGEGVEYVYTPAETLTRGGGDCEDRALLEAALLIAAGIDNVVLVSFEFNDTDIGHVEAGVIVNGTLYLLPPVNVSLPLELEDYAGYMSLQGYRLASVKVYNVKVSRNDGALVIRVGAEELRPPMPPTEPWRPPRAYLDVLETEVLQLIEGLYGKPPCPGFVQRVVDWMAGYLPEQEPPMIPVGYYMYAVPITLYKSKPLSYAIVEARIYLASMLAQGLDHWLREENHWCVVVHAEAENVEMQLFRYTPGGALKAYTGLAPATVLHVFSGPWLPWFTANVTLEDGRLVIYSKNNITSILVYGAGIGDDLVELVGVAKPGAFYPGLETVEALNWTTEYNGSLIVIEYSKLLGAVEEKASRLGVEPPFLLVVWSGDRELYEMLLVPRDNGG</sequence>
<feature type="region of interest" description="Disordered" evidence="2">
    <location>
        <begin position="28"/>
        <end position="58"/>
    </location>
</feature>
<keyword evidence="5" id="KW-1185">Reference proteome</keyword>
<dbReference type="Proteomes" id="UP000196694">
    <property type="component" value="Unassembled WGS sequence"/>
</dbReference>
<dbReference type="Gene3D" id="3.10.620.30">
    <property type="match status" value="1"/>
</dbReference>
<dbReference type="InterPro" id="IPR038765">
    <property type="entry name" value="Papain-like_cys_pep_sf"/>
</dbReference>
<accession>A0A211YR81</accession>
<proteinExistence type="inferred from homology"/>
<organism evidence="4 5">
    <name type="scientific">Pyrodictium delaneyi</name>
    <dbReference type="NCBI Taxonomy" id="1273541"/>
    <lineage>
        <taxon>Archaea</taxon>
        <taxon>Thermoproteota</taxon>
        <taxon>Thermoprotei</taxon>
        <taxon>Desulfurococcales</taxon>
        <taxon>Pyrodictiaceae</taxon>
        <taxon>Pyrodictium</taxon>
    </lineage>
</organism>
<dbReference type="AlphaFoldDB" id="A0A211YR81"/>
<dbReference type="SUPFAM" id="SSF54001">
    <property type="entry name" value="Cysteine proteinases"/>
    <property type="match status" value="1"/>
</dbReference>
<evidence type="ECO:0000256" key="2">
    <source>
        <dbReference type="SAM" id="MobiDB-lite"/>
    </source>
</evidence>
<dbReference type="Pfam" id="PF04473">
    <property type="entry name" value="DUF553"/>
    <property type="match status" value="1"/>
</dbReference>
<comment type="similarity">
    <text evidence="1">Belongs to the UPF0252 family.</text>
</comment>
<gene>
    <name evidence="4" type="ORF">Pdsh_01765</name>
</gene>
<evidence type="ECO:0000313" key="5">
    <source>
        <dbReference type="Proteomes" id="UP000196694"/>
    </source>
</evidence>
<evidence type="ECO:0000256" key="1">
    <source>
        <dbReference type="ARBA" id="ARBA00007458"/>
    </source>
</evidence>
<reference evidence="4 5" key="1">
    <citation type="submission" date="2017-05" db="EMBL/GenBank/DDBJ databases">
        <title>The draft genome of the hyperthermophilic archaeon 'Pyrodictium delaneyi strain Hulk', an iron and nitrate reducer, reveals the capacity for sulfate reduction.</title>
        <authorList>
            <person name="Demey L.M."/>
            <person name="Miller C."/>
            <person name="Manzella M."/>
            <person name="Reguera G."/>
            <person name="Kashefi K."/>
        </authorList>
    </citation>
    <scope>NUCLEOTIDE SEQUENCE [LARGE SCALE GENOMIC DNA]</scope>
    <source>
        <strain evidence="4 5">Hulk</strain>
    </source>
</reference>
<feature type="domain" description="Transglutaminase-like" evidence="3">
    <location>
        <begin position="176"/>
        <end position="296"/>
    </location>
</feature>
<name>A0A211YR81_9CREN</name>
<comment type="caution">
    <text evidence="4">The sequence shown here is derived from an EMBL/GenBank/DDBJ whole genome shotgun (WGS) entry which is preliminary data.</text>
</comment>
<evidence type="ECO:0000313" key="4">
    <source>
        <dbReference type="EMBL" id="OWJ55542.1"/>
    </source>
</evidence>
<dbReference type="InterPro" id="IPR007562">
    <property type="entry name" value="Transglutaminase-like_domain"/>
</dbReference>
<dbReference type="EMBL" id="NCQP01000001">
    <property type="protein sequence ID" value="OWJ55542.1"/>
    <property type="molecule type" value="Genomic_DNA"/>
</dbReference>
<evidence type="ECO:0000259" key="3">
    <source>
        <dbReference type="Pfam" id="PF04473"/>
    </source>
</evidence>
<protein>
    <recommendedName>
        <fullName evidence="3">Transglutaminase-like domain-containing protein</fullName>
    </recommendedName>
</protein>